<accession>A0ABW2JNA5</accession>
<dbReference type="Pfam" id="PF02613">
    <property type="entry name" value="Nitrate_red_del"/>
    <property type="match status" value="1"/>
</dbReference>
<dbReference type="PANTHER" id="PTHR43680">
    <property type="entry name" value="NITRATE REDUCTASE MOLYBDENUM COFACTOR ASSEMBLY CHAPERONE"/>
    <property type="match status" value="1"/>
</dbReference>
<name>A0ABW2JNA5_9ACTN</name>
<protein>
    <submittedName>
        <fullName evidence="3">Nitrate reductase molybdenum cofactor assembly chaperone</fullName>
    </submittedName>
</protein>
<dbReference type="Proteomes" id="UP001596523">
    <property type="component" value="Unassembled WGS sequence"/>
</dbReference>
<dbReference type="InterPro" id="IPR036411">
    <property type="entry name" value="TorD-like_sf"/>
</dbReference>
<proteinExistence type="predicted"/>
<comment type="caution">
    <text evidence="3">The sequence shown here is derived from an EMBL/GenBank/DDBJ whole genome shotgun (WGS) entry which is preliminary data.</text>
</comment>
<organism evidence="3 4">
    <name type="scientific">Streptomyces monticola</name>
    <dbReference type="NCBI Taxonomy" id="2666263"/>
    <lineage>
        <taxon>Bacteria</taxon>
        <taxon>Bacillati</taxon>
        <taxon>Actinomycetota</taxon>
        <taxon>Actinomycetes</taxon>
        <taxon>Kitasatosporales</taxon>
        <taxon>Streptomycetaceae</taxon>
        <taxon>Streptomyces</taxon>
    </lineage>
</organism>
<sequence>MKHTAAIHRAAALFLQHPGPHWPERLRLTRASLTGLPGDEAEILRRFCDTVTGLPQQELAARYMATFVRGRHSLHLPCRTDADGRHRAASQLRWQRLYREHHWQPPAGERPDFLPLVLEFSARHPAAGRRALAEHRATLELLRMALAECRSPYADVLAAICRTGAPAGQTTGDAAGPTTGHAAGHPAGLPPEELRAELPAGLPAGLSPRRERLLAVPN</sequence>
<feature type="region of interest" description="Disordered" evidence="2">
    <location>
        <begin position="170"/>
        <end position="193"/>
    </location>
</feature>
<evidence type="ECO:0000313" key="3">
    <source>
        <dbReference type="EMBL" id="MFC7307202.1"/>
    </source>
</evidence>
<evidence type="ECO:0000313" key="4">
    <source>
        <dbReference type="Proteomes" id="UP001596523"/>
    </source>
</evidence>
<dbReference type="RefSeq" id="WP_381833717.1">
    <property type="nucleotide sequence ID" value="NZ_JBHTCF010000010.1"/>
</dbReference>
<dbReference type="SUPFAM" id="SSF89155">
    <property type="entry name" value="TorD-like"/>
    <property type="match status" value="1"/>
</dbReference>
<evidence type="ECO:0000256" key="2">
    <source>
        <dbReference type="SAM" id="MobiDB-lite"/>
    </source>
</evidence>
<dbReference type="InterPro" id="IPR020945">
    <property type="entry name" value="DMSO/NO3_reduct_chaperone"/>
</dbReference>
<reference evidence="4" key="1">
    <citation type="journal article" date="2019" name="Int. J. Syst. Evol. Microbiol.">
        <title>The Global Catalogue of Microorganisms (GCM) 10K type strain sequencing project: providing services to taxonomists for standard genome sequencing and annotation.</title>
        <authorList>
            <consortium name="The Broad Institute Genomics Platform"/>
            <consortium name="The Broad Institute Genome Sequencing Center for Infectious Disease"/>
            <person name="Wu L."/>
            <person name="Ma J."/>
        </authorList>
    </citation>
    <scope>NUCLEOTIDE SEQUENCE [LARGE SCALE GENOMIC DNA]</scope>
    <source>
        <strain evidence="4">SYNS20</strain>
    </source>
</reference>
<keyword evidence="1" id="KW-0534">Nitrate assimilation</keyword>
<evidence type="ECO:0000256" key="1">
    <source>
        <dbReference type="ARBA" id="ARBA00023063"/>
    </source>
</evidence>
<dbReference type="Gene3D" id="1.10.3480.10">
    <property type="entry name" value="TorD-like"/>
    <property type="match status" value="1"/>
</dbReference>
<feature type="compositionally biased region" description="Low complexity" evidence="2">
    <location>
        <begin position="170"/>
        <end position="191"/>
    </location>
</feature>
<dbReference type="PANTHER" id="PTHR43680:SF2">
    <property type="entry name" value="NITRATE REDUCTASE MOLYBDENUM COFACTOR ASSEMBLY CHAPERONE NARJ"/>
    <property type="match status" value="1"/>
</dbReference>
<keyword evidence="4" id="KW-1185">Reference proteome</keyword>
<dbReference type="EMBL" id="JBHTCF010000010">
    <property type="protein sequence ID" value="MFC7307202.1"/>
    <property type="molecule type" value="Genomic_DNA"/>
</dbReference>
<dbReference type="NCBIfam" id="TIGR00684">
    <property type="entry name" value="narJ"/>
    <property type="match status" value="1"/>
</dbReference>
<gene>
    <name evidence="3" type="primary">narJ</name>
    <name evidence="3" type="ORF">ACFQVC_23610</name>
</gene>
<dbReference type="InterPro" id="IPR003765">
    <property type="entry name" value="NO3_reductase_chaperone_NarJ"/>
</dbReference>